<dbReference type="EMBL" id="VIBQ01000124">
    <property type="protein sequence ID" value="KAB8903398.1"/>
    <property type="molecule type" value="Genomic_DNA"/>
</dbReference>
<proteinExistence type="predicted"/>
<dbReference type="Proteomes" id="UP000327013">
    <property type="component" value="Unassembled WGS sequence"/>
</dbReference>
<evidence type="ECO:0000256" key="1">
    <source>
        <dbReference type="SAM" id="MobiDB-lite"/>
    </source>
</evidence>
<accession>A0A5N6L531</accession>
<evidence type="ECO:0000313" key="2">
    <source>
        <dbReference type="EMBL" id="KAB8903393.1"/>
    </source>
</evidence>
<dbReference type="AlphaFoldDB" id="A0A5N6L531"/>
<protein>
    <submittedName>
        <fullName evidence="2">Uncharacterized protein</fullName>
    </submittedName>
</protein>
<evidence type="ECO:0000313" key="3">
    <source>
        <dbReference type="EMBL" id="KAB8903398.1"/>
    </source>
</evidence>
<name>A0A5N6L531_9ROSI</name>
<evidence type="ECO:0000313" key="4">
    <source>
        <dbReference type="Proteomes" id="UP000327013"/>
    </source>
</evidence>
<feature type="region of interest" description="Disordered" evidence="1">
    <location>
        <begin position="100"/>
        <end position="126"/>
    </location>
</feature>
<organism evidence="2 4">
    <name type="scientific">Carpinus fangiana</name>
    <dbReference type="NCBI Taxonomy" id="176857"/>
    <lineage>
        <taxon>Eukaryota</taxon>
        <taxon>Viridiplantae</taxon>
        <taxon>Streptophyta</taxon>
        <taxon>Embryophyta</taxon>
        <taxon>Tracheophyta</taxon>
        <taxon>Spermatophyta</taxon>
        <taxon>Magnoliopsida</taxon>
        <taxon>eudicotyledons</taxon>
        <taxon>Gunneridae</taxon>
        <taxon>Pentapetalae</taxon>
        <taxon>rosids</taxon>
        <taxon>fabids</taxon>
        <taxon>Fagales</taxon>
        <taxon>Betulaceae</taxon>
        <taxon>Carpinus</taxon>
    </lineage>
</organism>
<dbReference type="EMBL" id="VIBQ01000124">
    <property type="protein sequence ID" value="KAB8903393.1"/>
    <property type="molecule type" value="Genomic_DNA"/>
</dbReference>
<keyword evidence="4" id="KW-1185">Reference proteome</keyword>
<sequence length="252" mass="27936">MGISSEATASSRSTPISQSQPSTHLSITFYGLLFILFHPLASALARHLTLCVEFCKDPGANSMSLSFSSCRKRKSQNRQDTTLSVAETLAKWEEHNAQMESCNNKKKTARKAPGIGSKKGCMKGKGGPENSSYISIKIVFPNLRNEDEEDEWSSNTLNAAVTKADVDTPNSTQQVEEGNDEWCNIEQESSGFWDLGQEYSTNEMWSSEEIDALLERNPIHDIESVLGHDASQFWFSAVESMNDMAADAFLNF</sequence>
<reference evidence="2 4" key="1">
    <citation type="submission" date="2019-06" db="EMBL/GenBank/DDBJ databases">
        <title>A chromosomal-level reference genome of Carpinus fangiana (Coryloideae, Betulaceae).</title>
        <authorList>
            <person name="Yang X."/>
            <person name="Wang Z."/>
            <person name="Zhang L."/>
            <person name="Hao G."/>
            <person name="Liu J."/>
            <person name="Yang Y."/>
        </authorList>
    </citation>
    <scope>NUCLEOTIDE SEQUENCE [LARGE SCALE GENOMIC DNA]</scope>
    <source>
        <strain evidence="2">Cfa_2016G</strain>
        <tissue evidence="2">Leaf</tissue>
    </source>
</reference>
<comment type="caution">
    <text evidence="2">The sequence shown here is derived from an EMBL/GenBank/DDBJ whole genome shotgun (WGS) entry which is preliminary data.</text>
</comment>
<gene>
    <name evidence="2" type="ORF">FH972_026794</name>
    <name evidence="3" type="ORF">FH972_026799</name>
</gene>
<feature type="region of interest" description="Disordered" evidence="1">
    <location>
        <begin position="1"/>
        <end position="21"/>
    </location>
</feature>